<name>A0A6H1P5U2_PRIMG</name>
<evidence type="ECO:0000256" key="2">
    <source>
        <dbReference type="ARBA" id="ARBA00022475"/>
    </source>
</evidence>
<dbReference type="AlphaFoldDB" id="A0A6H1P5U2"/>
<dbReference type="GO" id="GO:0005886">
    <property type="term" value="C:plasma membrane"/>
    <property type="evidence" value="ECO:0007669"/>
    <property type="project" value="UniProtKB-SubCell"/>
</dbReference>
<proteinExistence type="predicted"/>
<feature type="transmembrane region" description="Helical" evidence="6">
    <location>
        <begin position="145"/>
        <end position="164"/>
    </location>
</feature>
<evidence type="ECO:0000256" key="4">
    <source>
        <dbReference type="ARBA" id="ARBA00022989"/>
    </source>
</evidence>
<dbReference type="InterPro" id="IPR001123">
    <property type="entry name" value="LeuE-type"/>
</dbReference>
<comment type="subcellular location">
    <subcellularLocation>
        <location evidence="1">Cell membrane</location>
        <topology evidence="1">Multi-pass membrane protein</topology>
    </subcellularLocation>
</comment>
<dbReference type="Pfam" id="PF01810">
    <property type="entry name" value="LysE"/>
    <property type="match status" value="1"/>
</dbReference>
<organism evidence="7 8">
    <name type="scientific">Priestia megaterium</name>
    <name type="common">Bacillus megaterium</name>
    <dbReference type="NCBI Taxonomy" id="1404"/>
    <lineage>
        <taxon>Bacteria</taxon>
        <taxon>Bacillati</taxon>
        <taxon>Bacillota</taxon>
        <taxon>Bacilli</taxon>
        <taxon>Bacillales</taxon>
        <taxon>Bacillaceae</taxon>
        <taxon>Priestia</taxon>
    </lineage>
</organism>
<protein>
    <submittedName>
        <fullName evidence="7">Amino acid transporter</fullName>
    </submittedName>
</protein>
<gene>
    <name evidence="7" type="ORF">HFZ78_21360</name>
</gene>
<feature type="transmembrane region" description="Helical" evidence="6">
    <location>
        <begin position="185"/>
        <end position="205"/>
    </location>
</feature>
<evidence type="ECO:0000256" key="6">
    <source>
        <dbReference type="SAM" id="Phobius"/>
    </source>
</evidence>
<evidence type="ECO:0000313" key="8">
    <source>
        <dbReference type="Proteomes" id="UP000501868"/>
    </source>
</evidence>
<reference evidence="7 8" key="2">
    <citation type="submission" date="2020-04" db="EMBL/GenBank/DDBJ databases">
        <authorList>
            <person name="Fomenkov A."/>
            <person name="Anton B.P."/>
            <person name="Roberts R.J."/>
        </authorList>
    </citation>
    <scope>NUCLEOTIDE SEQUENCE [LARGE SCALE GENOMIC DNA]</scope>
    <source>
        <strain evidence="7 8">S2</strain>
    </source>
</reference>
<keyword evidence="5 6" id="KW-0472">Membrane</keyword>
<keyword evidence="4 6" id="KW-1133">Transmembrane helix</keyword>
<feature type="transmembrane region" description="Helical" evidence="6">
    <location>
        <begin position="73"/>
        <end position="91"/>
    </location>
</feature>
<accession>A0A6H1P5U2</accession>
<dbReference type="PANTHER" id="PTHR30086">
    <property type="entry name" value="ARGININE EXPORTER PROTEIN ARGO"/>
    <property type="match status" value="1"/>
</dbReference>
<feature type="transmembrane region" description="Helical" evidence="6">
    <location>
        <begin position="111"/>
        <end position="133"/>
    </location>
</feature>
<feature type="transmembrane region" description="Helical" evidence="6">
    <location>
        <begin position="39"/>
        <end position="67"/>
    </location>
</feature>
<evidence type="ECO:0000256" key="5">
    <source>
        <dbReference type="ARBA" id="ARBA00023136"/>
    </source>
</evidence>
<dbReference type="EMBL" id="CP051128">
    <property type="protein sequence ID" value="QIZ08936.1"/>
    <property type="molecule type" value="Genomic_DNA"/>
</dbReference>
<keyword evidence="3 6" id="KW-0812">Transmembrane</keyword>
<evidence type="ECO:0000313" key="7">
    <source>
        <dbReference type="EMBL" id="QIZ08936.1"/>
    </source>
</evidence>
<evidence type="ECO:0000256" key="3">
    <source>
        <dbReference type="ARBA" id="ARBA00022692"/>
    </source>
</evidence>
<evidence type="ECO:0000256" key="1">
    <source>
        <dbReference type="ARBA" id="ARBA00004651"/>
    </source>
</evidence>
<dbReference type="GO" id="GO:0015171">
    <property type="term" value="F:amino acid transmembrane transporter activity"/>
    <property type="evidence" value="ECO:0007669"/>
    <property type="project" value="TreeGrafter"/>
</dbReference>
<keyword evidence="2" id="KW-1003">Cell membrane</keyword>
<feature type="transmembrane region" description="Helical" evidence="6">
    <location>
        <begin position="6"/>
        <end position="27"/>
    </location>
</feature>
<dbReference type="PANTHER" id="PTHR30086:SF20">
    <property type="entry name" value="ARGININE EXPORTER PROTEIN ARGO-RELATED"/>
    <property type="match status" value="1"/>
</dbReference>
<reference evidence="7 8" key="1">
    <citation type="submission" date="2020-04" db="EMBL/GenBank/DDBJ databases">
        <title>Genome-Wide Identification of 5-Methylcytosine Sites in Bacterial Genomes By High-Throughput Sequencing of MspJI Restriction Fragments.</title>
        <authorList>
            <person name="Wu V."/>
        </authorList>
    </citation>
    <scope>NUCLEOTIDE SEQUENCE [LARGE SCALE GENOMIC DNA]</scope>
    <source>
        <strain evidence="7 8">S2</strain>
    </source>
</reference>
<sequence>MLEAILHGIILAFGLILPLGVQNVFVFNQGASQPKFVRALPVIITAAICDTLLISIAVLGVSVVVLGSYWIKTVLYIIGSLFLLYMGFVVWRAKPQDVQEVELSFSPKKQISFAMSVSLLNPHAILDTVGVIGTSSVKYIGFEKVAFAVACIFVSWVWFAGLGITGRMLGKIDKSGKYLAVLNKISAIVMWGTAVYISSSLFKIISGH</sequence>
<dbReference type="Proteomes" id="UP000501868">
    <property type="component" value="Chromosome"/>
</dbReference>